<dbReference type="EMBL" id="JAHQIW010005129">
    <property type="protein sequence ID" value="KAJ1365014.1"/>
    <property type="molecule type" value="Genomic_DNA"/>
</dbReference>
<comment type="caution">
    <text evidence="1">The sequence shown here is derived from an EMBL/GenBank/DDBJ whole genome shotgun (WGS) entry which is preliminary data.</text>
</comment>
<gene>
    <name evidence="1" type="ORF">KIN20_025220</name>
</gene>
<name>A0AAD5NBQ4_PARTN</name>
<accession>A0AAD5NBQ4</accession>
<evidence type="ECO:0000313" key="1">
    <source>
        <dbReference type="EMBL" id="KAJ1365014.1"/>
    </source>
</evidence>
<keyword evidence="2" id="KW-1185">Reference proteome</keyword>
<proteinExistence type="predicted"/>
<reference evidence="1" key="1">
    <citation type="submission" date="2021-06" db="EMBL/GenBank/DDBJ databases">
        <title>Parelaphostrongylus tenuis whole genome reference sequence.</title>
        <authorList>
            <person name="Garwood T.J."/>
            <person name="Larsen P.A."/>
            <person name="Fountain-Jones N.M."/>
            <person name="Garbe J.R."/>
            <person name="Macchietto M.G."/>
            <person name="Kania S.A."/>
            <person name="Gerhold R.W."/>
            <person name="Richards J.E."/>
            <person name="Wolf T.M."/>
        </authorList>
    </citation>
    <scope>NUCLEOTIDE SEQUENCE</scope>
    <source>
        <strain evidence="1">MNPRO001-30</strain>
        <tissue evidence="1">Meninges</tissue>
    </source>
</reference>
<sequence length="83" mass="9162">MKSTKLNGKPQQANLLLNAGFNALMSEILAWKTSRSGRPVKLNNEELTAVLEDGPSSSARELATQHNVSHTTVLAHFHQLRQQ</sequence>
<dbReference type="AlphaFoldDB" id="A0AAD5NBQ4"/>
<protein>
    <submittedName>
        <fullName evidence="1">Uncharacterized protein</fullName>
    </submittedName>
</protein>
<dbReference type="Proteomes" id="UP001196413">
    <property type="component" value="Unassembled WGS sequence"/>
</dbReference>
<organism evidence="1 2">
    <name type="scientific">Parelaphostrongylus tenuis</name>
    <name type="common">Meningeal worm</name>
    <dbReference type="NCBI Taxonomy" id="148309"/>
    <lineage>
        <taxon>Eukaryota</taxon>
        <taxon>Metazoa</taxon>
        <taxon>Ecdysozoa</taxon>
        <taxon>Nematoda</taxon>
        <taxon>Chromadorea</taxon>
        <taxon>Rhabditida</taxon>
        <taxon>Rhabditina</taxon>
        <taxon>Rhabditomorpha</taxon>
        <taxon>Strongyloidea</taxon>
        <taxon>Metastrongylidae</taxon>
        <taxon>Parelaphostrongylus</taxon>
    </lineage>
</organism>
<evidence type="ECO:0000313" key="2">
    <source>
        <dbReference type="Proteomes" id="UP001196413"/>
    </source>
</evidence>